<evidence type="ECO:0000256" key="2">
    <source>
        <dbReference type="SAM" id="Phobius"/>
    </source>
</evidence>
<gene>
    <name evidence="3" type="ORF">HJ536_15640</name>
</gene>
<evidence type="ECO:0000313" key="3">
    <source>
        <dbReference type="EMBL" id="NVO24795.1"/>
    </source>
</evidence>
<dbReference type="RefSeq" id="WP_177158429.1">
    <property type="nucleotide sequence ID" value="NZ_JABCJE010000009.1"/>
</dbReference>
<dbReference type="Pfam" id="PF13801">
    <property type="entry name" value="Metal_resist"/>
    <property type="match status" value="1"/>
</dbReference>
<keyword evidence="2" id="KW-1133">Transmembrane helix</keyword>
<organism evidence="3 4">
    <name type="scientific">Donghicola mangrovi</name>
    <dbReference type="NCBI Taxonomy" id="2729614"/>
    <lineage>
        <taxon>Bacteria</taxon>
        <taxon>Pseudomonadati</taxon>
        <taxon>Pseudomonadota</taxon>
        <taxon>Alphaproteobacteria</taxon>
        <taxon>Rhodobacterales</taxon>
        <taxon>Roseobacteraceae</taxon>
        <taxon>Donghicola</taxon>
    </lineage>
</organism>
<feature type="transmembrane region" description="Helical" evidence="2">
    <location>
        <begin position="20"/>
        <end position="43"/>
    </location>
</feature>
<protein>
    <submittedName>
        <fullName evidence="3">Periplasmic heavy metal sensor</fullName>
    </submittedName>
</protein>
<keyword evidence="2" id="KW-0472">Membrane</keyword>
<keyword evidence="2" id="KW-0812">Transmembrane</keyword>
<evidence type="ECO:0000256" key="1">
    <source>
        <dbReference type="SAM" id="MobiDB-lite"/>
    </source>
</evidence>
<dbReference type="AlphaFoldDB" id="A0A850QEF8"/>
<evidence type="ECO:0000313" key="4">
    <source>
        <dbReference type="Proteomes" id="UP000592216"/>
    </source>
</evidence>
<comment type="caution">
    <text evidence="3">The sequence shown here is derived from an EMBL/GenBank/DDBJ whole genome shotgun (WGS) entry which is preliminary data.</text>
</comment>
<feature type="region of interest" description="Disordered" evidence="1">
    <location>
        <begin position="153"/>
        <end position="174"/>
    </location>
</feature>
<dbReference type="Proteomes" id="UP000592216">
    <property type="component" value="Unassembled WGS sequence"/>
</dbReference>
<dbReference type="InterPro" id="IPR025961">
    <property type="entry name" value="Metal_resist"/>
</dbReference>
<proteinExistence type="predicted"/>
<name>A0A850QEF8_9RHOB</name>
<accession>A0A850QEF8</accession>
<reference evidence="3 4" key="1">
    <citation type="submission" date="2020-04" db="EMBL/GenBank/DDBJ databases">
        <title>Donghicola sp., a member of the Rhodobacteraceae family isolated from mangrove forest in Thailand.</title>
        <authorList>
            <person name="Charoenyingcharoen P."/>
            <person name="Yukphan P."/>
        </authorList>
    </citation>
    <scope>NUCLEOTIDE SEQUENCE [LARGE SCALE GENOMIC DNA]</scope>
    <source>
        <strain evidence="3 4">B5-SW-15</strain>
    </source>
</reference>
<dbReference type="EMBL" id="JABCJE010000009">
    <property type="protein sequence ID" value="NVO24795.1"/>
    <property type="molecule type" value="Genomic_DNA"/>
</dbReference>
<sequence>MVDLQKPVVNASGTPRWIKALLAGSLALNFAVIAGAIGMVATFDGPPPPDGGMPGVGGFVRSLNEEHRREFGDAMRGAFDKRPSRETFMADAQQMITLIRAEPFDSAAFQSHIETVSQRFEDGRRAGDAALIRIIGGMSSAERQDYADRLEKRLSKGFDKDDHKDGHKDDFKPR</sequence>